<feature type="domain" description="Pyridoxamine 5'-phosphate oxidase N-terminal" evidence="2">
    <location>
        <begin position="9"/>
        <end position="135"/>
    </location>
</feature>
<evidence type="ECO:0000313" key="3">
    <source>
        <dbReference type="EMBL" id="KAA5826095.1"/>
    </source>
</evidence>
<evidence type="ECO:0000256" key="1">
    <source>
        <dbReference type="ARBA" id="ARBA00023002"/>
    </source>
</evidence>
<protein>
    <submittedName>
        <fullName evidence="3">PPOX class F420-dependent oxidoreductase</fullName>
    </submittedName>
</protein>
<name>A0A5M7BFU2_SACHI</name>
<accession>A0A5M7BFU2</accession>
<dbReference type="GO" id="GO:0005829">
    <property type="term" value="C:cytosol"/>
    <property type="evidence" value="ECO:0007669"/>
    <property type="project" value="TreeGrafter"/>
</dbReference>
<reference evidence="3 4" key="1">
    <citation type="submission" date="2019-09" db="EMBL/GenBank/DDBJ databases">
        <title>Draft genome sequence of the thermophilic Saccharopolyspora hirsuta VKM Ac-666T.</title>
        <authorList>
            <person name="Lobastova T.G."/>
            <person name="Fokina V."/>
            <person name="Bragin E.Y."/>
            <person name="Shtratnikova V.Y."/>
            <person name="Starodumova I.P."/>
            <person name="Tarlachkov S.V."/>
            <person name="Donova M.V."/>
        </authorList>
    </citation>
    <scope>NUCLEOTIDE SEQUENCE [LARGE SCALE GENOMIC DNA]</scope>
    <source>
        <strain evidence="3 4">VKM Ac-666</strain>
    </source>
</reference>
<dbReference type="Proteomes" id="UP000323946">
    <property type="component" value="Unassembled WGS sequence"/>
</dbReference>
<keyword evidence="1" id="KW-0560">Oxidoreductase</keyword>
<dbReference type="InterPro" id="IPR052019">
    <property type="entry name" value="F420H2_bilvrd_red/Heme_oxyg"/>
</dbReference>
<dbReference type="RefSeq" id="WP_150070559.1">
    <property type="nucleotide sequence ID" value="NZ_JBEPDJ010000016.1"/>
</dbReference>
<sequence length="139" mass="15338">MTSGVSPARLAELLDSRVFGIVATVQPDGSPQQTVVWVAREGEDVLFMCAIGSRKERNLRRDPRVTVLVTPAEAPHTYAAVHGTATFEPERAEQLREQLVRKYIGKSWAQHIADTPEAGADRRPITAVRISPRKVVGRL</sequence>
<dbReference type="NCBIfam" id="TIGR03618">
    <property type="entry name" value="Rv1155_F420"/>
    <property type="match status" value="1"/>
</dbReference>
<dbReference type="SMR" id="A0A5M7BFU2"/>
<dbReference type="Gene3D" id="2.30.110.10">
    <property type="entry name" value="Electron Transport, Fmn-binding Protein, Chain A"/>
    <property type="match status" value="1"/>
</dbReference>
<dbReference type="SUPFAM" id="SSF50475">
    <property type="entry name" value="FMN-binding split barrel"/>
    <property type="match status" value="1"/>
</dbReference>
<dbReference type="GO" id="GO:0016627">
    <property type="term" value="F:oxidoreductase activity, acting on the CH-CH group of donors"/>
    <property type="evidence" value="ECO:0007669"/>
    <property type="project" value="TreeGrafter"/>
</dbReference>
<evidence type="ECO:0000313" key="4">
    <source>
        <dbReference type="Proteomes" id="UP000323946"/>
    </source>
</evidence>
<evidence type="ECO:0000259" key="2">
    <source>
        <dbReference type="Pfam" id="PF01243"/>
    </source>
</evidence>
<dbReference type="PANTHER" id="PTHR35176">
    <property type="entry name" value="HEME OXYGENASE HI_0854-RELATED"/>
    <property type="match status" value="1"/>
</dbReference>
<dbReference type="EMBL" id="VWPH01000019">
    <property type="protein sequence ID" value="KAA5826095.1"/>
    <property type="molecule type" value="Genomic_DNA"/>
</dbReference>
<proteinExistence type="predicted"/>
<dbReference type="GO" id="GO:0070967">
    <property type="term" value="F:coenzyme F420 binding"/>
    <property type="evidence" value="ECO:0007669"/>
    <property type="project" value="TreeGrafter"/>
</dbReference>
<dbReference type="InterPro" id="IPR012349">
    <property type="entry name" value="Split_barrel_FMN-bd"/>
</dbReference>
<dbReference type="InterPro" id="IPR019920">
    <property type="entry name" value="F420-binding_dom_put"/>
</dbReference>
<keyword evidence="4" id="KW-1185">Reference proteome</keyword>
<dbReference type="Pfam" id="PF01243">
    <property type="entry name" value="PNPOx_N"/>
    <property type="match status" value="1"/>
</dbReference>
<dbReference type="AlphaFoldDB" id="A0A5M7BFU2"/>
<dbReference type="InterPro" id="IPR011576">
    <property type="entry name" value="Pyridox_Oxase_N"/>
</dbReference>
<dbReference type="PANTHER" id="PTHR35176:SF6">
    <property type="entry name" value="HEME OXYGENASE HI_0854-RELATED"/>
    <property type="match status" value="1"/>
</dbReference>
<dbReference type="OrthoDB" id="162914at2"/>
<comment type="caution">
    <text evidence="3">The sequence shown here is derived from an EMBL/GenBank/DDBJ whole genome shotgun (WGS) entry which is preliminary data.</text>
</comment>
<gene>
    <name evidence="3" type="ORF">F1721_31945</name>
</gene>
<organism evidence="3 4">
    <name type="scientific">Saccharopolyspora hirsuta</name>
    <dbReference type="NCBI Taxonomy" id="1837"/>
    <lineage>
        <taxon>Bacteria</taxon>
        <taxon>Bacillati</taxon>
        <taxon>Actinomycetota</taxon>
        <taxon>Actinomycetes</taxon>
        <taxon>Pseudonocardiales</taxon>
        <taxon>Pseudonocardiaceae</taxon>
        <taxon>Saccharopolyspora</taxon>
    </lineage>
</organism>